<reference evidence="2 3" key="1">
    <citation type="submission" date="2010-04" db="EMBL/GenBank/DDBJ databases">
        <authorList>
            <person name="Weinstock G."/>
            <person name="Sodergren E."/>
            <person name="Clifton S."/>
            <person name="Fulton L."/>
            <person name="Fulton B."/>
            <person name="Courtney L."/>
            <person name="Fronick C."/>
            <person name="Harrison M."/>
            <person name="Strong C."/>
            <person name="Farmer C."/>
            <person name="Delahaunty K."/>
            <person name="Markovic C."/>
            <person name="Hall O."/>
            <person name="Minx P."/>
            <person name="Tomlinson C."/>
            <person name="Mitreva M."/>
            <person name="Hou S."/>
            <person name="Wollam A."/>
            <person name="Pepin K.H."/>
            <person name="Johnson M."/>
            <person name="Bhonagiri V."/>
            <person name="Zhang X."/>
            <person name="Suruliraj S."/>
            <person name="Warren W."/>
            <person name="Chinwalla A."/>
            <person name="Mardis E.R."/>
            <person name="Wilson R.K."/>
        </authorList>
    </citation>
    <scope>NUCLEOTIDE SEQUENCE [LARGE SCALE GENOMIC DNA]</scope>
    <source>
        <strain evidence="2 3">DSM 20306</strain>
    </source>
</reference>
<proteinExistence type="predicted"/>
<dbReference type="PANTHER" id="PTHR47129">
    <property type="entry name" value="QUINONE OXIDOREDUCTASE 2"/>
    <property type="match status" value="1"/>
</dbReference>
<dbReference type="Pfam" id="PF05368">
    <property type="entry name" value="NmrA"/>
    <property type="match status" value="1"/>
</dbReference>
<dbReference type="InterPro" id="IPR036291">
    <property type="entry name" value="NAD(P)-bd_dom_sf"/>
</dbReference>
<dbReference type="EMBL" id="ADNS01000027">
    <property type="protein sequence ID" value="EFG80849.1"/>
    <property type="molecule type" value="Genomic_DNA"/>
</dbReference>
<organism evidence="2 3">
    <name type="scientific">Corynebacterium ammoniagenes DSM 20306</name>
    <dbReference type="NCBI Taxonomy" id="649754"/>
    <lineage>
        <taxon>Bacteria</taxon>
        <taxon>Bacillati</taxon>
        <taxon>Actinomycetota</taxon>
        <taxon>Actinomycetes</taxon>
        <taxon>Mycobacteriales</taxon>
        <taxon>Corynebacteriaceae</taxon>
        <taxon>Corynebacterium</taxon>
    </lineage>
</organism>
<gene>
    <name evidence="2" type="ORF">HMPREF0281_02218</name>
</gene>
<dbReference type="InterPro" id="IPR008030">
    <property type="entry name" value="NmrA-like"/>
</dbReference>
<protein>
    <submittedName>
        <fullName evidence="2">NmrA family protein</fullName>
    </submittedName>
</protein>
<keyword evidence="3" id="KW-1185">Reference proteome</keyword>
<sequence length="283" mass="29650">MRIAVTGATGHLGGLIIDKLLARDVAPSDIVAVVRNEEKAQDLAKQGINIAVAAYEDESALAKAFDGVDRLVFVSASEVGKRIDQHTNIVNAAKSAGVAQIAYTSLLNLDSSELFLAPEHVATERLLADSGIEHVLLRNGWYWENYVSGLETGKSLGKFFSAAGEAKVSGAARADFAEAAAVVATTDGHAGKVYELAGAPALAYPDIAAQIGQVLGKDVEYVNQTPAEYEEFLRSAGVPADFAAGLASADPVIEQGALYSESTDLQDLIGRPSSSVVDTFQQA</sequence>
<evidence type="ECO:0000313" key="3">
    <source>
        <dbReference type="Proteomes" id="UP000006015"/>
    </source>
</evidence>
<dbReference type="SUPFAM" id="SSF51735">
    <property type="entry name" value="NAD(P)-binding Rossmann-fold domains"/>
    <property type="match status" value="1"/>
</dbReference>
<name>A0ABN0ADH7_CORAM</name>
<accession>A0ABN0ADH7</accession>
<feature type="domain" description="NmrA-like" evidence="1">
    <location>
        <begin position="2"/>
        <end position="254"/>
    </location>
</feature>
<dbReference type="CDD" id="cd05269">
    <property type="entry name" value="TMR_SDR_a"/>
    <property type="match status" value="1"/>
</dbReference>
<dbReference type="Gene3D" id="3.40.50.720">
    <property type="entry name" value="NAD(P)-binding Rossmann-like Domain"/>
    <property type="match status" value="1"/>
</dbReference>
<evidence type="ECO:0000259" key="1">
    <source>
        <dbReference type="Pfam" id="PF05368"/>
    </source>
</evidence>
<dbReference type="InterPro" id="IPR052718">
    <property type="entry name" value="NmrA-type_oxidoreductase"/>
</dbReference>
<dbReference type="PANTHER" id="PTHR47129:SF1">
    <property type="entry name" value="NMRA-LIKE DOMAIN-CONTAINING PROTEIN"/>
    <property type="match status" value="1"/>
</dbReference>
<dbReference type="Proteomes" id="UP000006015">
    <property type="component" value="Unassembled WGS sequence"/>
</dbReference>
<evidence type="ECO:0000313" key="2">
    <source>
        <dbReference type="EMBL" id="EFG80849.1"/>
    </source>
</evidence>
<dbReference type="Gene3D" id="3.90.25.10">
    <property type="entry name" value="UDP-galactose 4-epimerase, domain 1"/>
    <property type="match status" value="1"/>
</dbReference>
<comment type="caution">
    <text evidence="2">The sequence shown here is derived from an EMBL/GenBank/DDBJ whole genome shotgun (WGS) entry which is preliminary data.</text>
</comment>
<dbReference type="RefSeq" id="WP_003848984.1">
    <property type="nucleotide sequence ID" value="NZ_CP009244.1"/>
</dbReference>